<evidence type="ECO:0000256" key="2">
    <source>
        <dbReference type="SAM" id="MobiDB-lite"/>
    </source>
</evidence>
<evidence type="ECO:0000256" key="1">
    <source>
        <dbReference type="SAM" id="Coils"/>
    </source>
</evidence>
<dbReference type="OrthoDB" id="247969at2157"/>
<evidence type="ECO:0000313" key="4">
    <source>
        <dbReference type="Proteomes" id="UP000011615"/>
    </source>
</evidence>
<dbReference type="Proteomes" id="UP000011615">
    <property type="component" value="Unassembled WGS sequence"/>
</dbReference>
<dbReference type="Pfam" id="PF25943">
    <property type="entry name" value="DUF7983"/>
    <property type="match status" value="1"/>
</dbReference>
<dbReference type="AlphaFoldDB" id="M0C1M5"/>
<reference evidence="3 4" key="1">
    <citation type="journal article" date="2014" name="PLoS Genet.">
        <title>Phylogenetically driven sequencing of extremely halophilic archaea reveals strategies for static and dynamic osmo-response.</title>
        <authorList>
            <person name="Becker E.A."/>
            <person name="Seitzer P.M."/>
            <person name="Tritt A."/>
            <person name="Larsen D."/>
            <person name="Krusor M."/>
            <person name="Yao A.I."/>
            <person name="Wu D."/>
            <person name="Madern D."/>
            <person name="Eisen J.A."/>
            <person name="Darling A.E."/>
            <person name="Facciotti M.T."/>
        </authorList>
    </citation>
    <scope>NUCLEOTIDE SEQUENCE [LARGE SCALE GENOMIC DNA]</scope>
    <source>
        <strain evidence="3 4">JCM 13563</strain>
    </source>
</reference>
<name>M0C1M5_9EURY</name>
<keyword evidence="1" id="KW-0175">Coiled coil</keyword>
<feature type="coiled-coil region" evidence="1">
    <location>
        <begin position="281"/>
        <end position="316"/>
    </location>
</feature>
<dbReference type="EMBL" id="AOIT01000089">
    <property type="protein sequence ID" value="ELZ15829.1"/>
    <property type="molecule type" value="Genomic_DNA"/>
</dbReference>
<keyword evidence="4" id="KW-1185">Reference proteome</keyword>
<dbReference type="InterPro" id="IPR058289">
    <property type="entry name" value="DUF7983"/>
</dbReference>
<organism evidence="3 4">
    <name type="scientific">Natrinema limicola JCM 13563</name>
    <dbReference type="NCBI Taxonomy" id="1230457"/>
    <lineage>
        <taxon>Archaea</taxon>
        <taxon>Methanobacteriati</taxon>
        <taxon>Methanobacteriota</taxon>
        <taxon>Stenosarchaea group</taxon>
        <taxon>Halobacteria</taxon>
        <taxon>Halobacteriales</taxon>
        <taxon>Natrialbaceae</taxon>
        <taxon>Natrinema</taxon>
    </lineage>
</organism>
<sequence length="324" mass="36847">MPFSVSWHTLLEHLDELPADATLITPLSHSHIHITDIQEHRIIVQFDESSEKRPLQRDQFESLYRQIQTAHDGFDLDRLPPDADPYPAVLSVHPRFEIDEDAGVIAETDGPTTTQLADTAHEPDTDDDRTEPDGLDIYSDGLLLIDALERHDVTDLPDLETATLVNLYTLLSDVQRDANDFRQEVADVLLSRLHHDRPVAGQYGSVQRTSRRNRSLKDDEEVLSRLEAEGIDRERVMSVDRQKVDEALEVTTLTESDVYEIDESEYVRKAEVDDDVKESRLQGLKDRLAASEETEAEELQQEIEALEERIDDLTSFRAGTEVQG</sequence>
<gene>
    <name evidence="3" type="ORF">C476_17532</name>
</gene>
<dbReference type="RefSeq" id="WP_008015323.1">
    <property type="nucleotide sequence ID" value="NZ_AOIT01000089.1"/>
</dbReference>
<evidence type="ECO:0000313" key="3">
    <source>
        <dbReference type="EMBL" id="ELZ15829.1"/>
    </source>
</evidence>
<comment type="caution">
    <text evidence="3">The sequence shown here is derived from an EMBL/GenBank/DDBJ whole genome shotgun (WGS) entry which is preliminary data.</text>
</comment>
<protein>
    <recommendedName>
        <fullName evidence="5">DUF2800 domain-containing protein</fullName>
    </recommendedName>
</protein>
<dbReference type="PATRIC" id="fig|1230457.4.peg.3469"/>
<proteinExistence type="predicted"/>
<evidence type="ECO:0008006" key="5">
    <source>
        <dbReference type="Google" id="ProtNLM"/>
    </source>
</evidence>
<accession>M0C1M5</accession>
<dbReference type="eggNOG" id="arCOG04505">
    <property type="taxonomic scope" value="Archaea"/>
</dbReference>
<feature type="region of interest" description="Disordered" evidence="2">
    <location>
        <begin position="109"/>
        <end position="132"/>
    </location>
</feature>